<feature type="domain" description="Peptidase M16 middle/third" evidence="18">
    <location>
        <begin position="401"/>
        <end position="679"/>
    </location>
</feature>
<name>A0A7U6GHM6_9GAMM</name>
<evidence type="ECO:0000256" key="8">
    <source>
        <dbReference type="ARBA" id="ARBA00022801"/>
    </source>
</evidence>
<dbReference type="InterPro" id="IPR011249">
    <property type="entry name" value="Metalloenz_LuxS/M16"/>
</dbReference>
<dbReference type="InterPro" id="IPR007863">
    <property type="entry name" value="Peptidase_M16_C"/>
</dbReference>
<dbReference type="InterPro" id="IPR001431">
    <property type="entry name" value="Pept_M16_Zn_BS"/>
</dbReference>
<dbReference type="GO" id="GO:0005737">
    <property type="term" value="C:cytoplasm"/>
    <property type="evidence" value="ECO:0007669"/>
    <property type="project" value="UniProtKB-ARBA"/>
</dbReference>
<dbReference type="Gene3D" id="3.30.830.10">
    <property type="entry name" value="Metalloenzyme, LuxS/M16 peptidase-like"/>
    <property type="match status" value="4"/>
</dbReference>
<dbReference type="Pfam" id="PF16187">
    <property type="entry name" value="Peptidase_M16_M"/>
    <property type="match status" value="1"/>
</dbReference>
<evidence type="ECO:0000256" key="14">
    <source>
        <dbReference type="RuleBase" id="RU004447"/>
    </source>
</evidence>
<evidence type="ECO:0000256" key="1">
    <source>
        <dbReference type="ARBA" id="ARBA00001947"/>
    </source>
</evidence>
<evidence type="ECO:0000256" key="7">
    <source>
        <dbReference type="ARBA" id="ARBA00022723"/>
    </source>
</evidence>
<feature type="chain" id="PRO_5030572394" description="Protease 3" evidence="15">
    <location>
        <begin position="19"/>
        <end position="934"/>
    </location>
</feature>
<evidence type="ECO:0000259" key="17">
    <source>
        <dbReference type="Pfam" id="PF05193"/>
    </source>
</evidence>
<evidence type="ECO:0000256" key="2">
    <source>
        <dbReference type="ARBA" id="ARBA00002184"/>
    </source>
</evidence>
<keyword evidence="9" id="KW-0862">Zinc</keyword>
<keyword evidence="6" id="KW-0645">Protease</keyword>
<dbReference type="SUPFAM" id="SSF63411">
    <property type="entry name" value="LuxS/MPP-like metallohydrolase"/>
    <property type="match status" value="4"/>
</dbReference>
<dbReference type="PROSITE" id="PS00143">
    <property type="entry name" value="INSULINASE"/>
    <property type="match status" value="1"/>
</dbReference>
<evidence type="ECO:0000256" key="3">
    <source>
        <dbReference type="ARBA" id="ARBA00007261"/>
    </source>
</evidence>
<feature type="domain" description="Peptidase M16 N-terminal" evidence="16">
    <location>
        <begin position="54"/>
        <end position="174"/>
    </location>
</feature>
<dbReference type="InterPro" id="IPR032632">
    <property type="entry name" value="Peptidase_M16_M"/>
</dbReference>
<dbReference type="RefSeq" id="WP_052469869.1">
    <property type="nucleotide sequence ID" value="NZ_AP012273.1"/>
</dbReference>
<evidence type="ECO:0000256" key="12">
    <source>
        <dbReference type="ARBA" id="ARBA00031184"/>
    </source>
</evidence>
<dbReference type="Proteomes" id="UP000031631">
    <property type="component" value="Chromosome"/>
</dbReference>
<feature type="domain" description="Coenzyme PQQ synthesis protein F-like C-terminal lobe" evidence="19">
    <location>
        <begin position="780"/>
        <end position="878"/>
    </location>
</feature>
<dbReference type="InterPro" id="IPR054734">
    <property type="entry name" value="PqqF-like_C_4"/>
</dbReference>
<evidence type="ECO:0000259" key="16">
    <source>
        <dbReference type="Pfam" id="PF00675"/>
    </source>
</evidence>
<keyword evidence="7" id="KW-0479">Metal-binding</keyword>
<dbReference type="Pfam" id="PF05193">
    <property type="entry name" value="Peptidase_M16_C"/>
    <property type="match status" value="1"/>
</dbReference>
<keyword evidence="10" id="KW-0482">Metalloprotease</keyword>
<feature type="signal peptide" evidence="15">
    <location>
        <begin position="1"/>
        <end position="18"/>
    </location>
</feature>
<dbReference type="Pfam" id="PF00675">
    <property type="entry name" value="Peptidase_M16"/>
    <property type="match status" value="1"/>
</dbReference>
<dbReference type="GO" id="GO:0004222">
    <property type="term" value="F:metalloendopeptidase activity"/>
    <property type="evidence" value="ECO:0007669"/>
    <property type="project" value="UniProtKB-EC"/>
</dbReference>
<dbReference type="AlphaFoldDB" id="A0A7U6GHM6"/>
<evidence type="ECO:0000313" key="20">
    <source>
        <dbReference type="EMBL" id="BAO43781.1"/>
    </source>
</evidence>
<sequence>MKKIILLPLLTLFLLLGACVSEPEKTAAVTGPTVIKSKNDQRDYEYLVLPNQLRVLLVSDPEADKAAAAMSVQVGSASNPPGRDGLAHFLEHMLFMGTKKYPDVDDYSSFIKRNGGSDNAFTADNQTTYFFDIKAEALEPALDRFAQFFISPLFDAKYVEREANAVHSEYQLKLKDDNRRIDAAEKQSYNPASPYARFFVGSLDTLADRKDRKVRDDLLAFYKQHYSSNIMGLTVVGRQPLPVLRRWVEEKFSAIPDRHAKPYVPTENELLYQPQQLPVEVDVVPLKNQRKLTLAFPIPSQRKNYAAKPVDYIAHFIGDEGKGSLFDLLKQKGWITALSAGGQNLDDVQGVFNVNMDLTEEGAKHTQEITAYLFQYIDLLRNKGIEKWRFEELRRKGALDFRFEEKMSASTYAMLLSAKLLRYPPAEVLRGGKVMREWHPELLTGILDQLRPGNLVITRVEPGIGTDRTEPFYRVPYSIRKITGRQLAQLKEIGRDSPMELPQPNPFLPEKVELKKMAAPGPVPVPLENTPARTLWYQADSDFGVPRAVFALNLEIPGVRDTARKAVSQSLLADLVKDELNAWSYPAQLAGLSYSLSPTTDGIMLLVYGYDEKLPVLLKKVLAALKHPSLPGDRFRLYKAKLQRSLANQALERPYQQILGERSRRLLTPSWSPKQKLAALKDLSREDLEAYAGKLFNAAEVSALAYGNLDPEDARRLDQVLDQELLSGTHLQRVPEPRVSIIPKGETLRYRFDVDHPDSAVVINYQGNSKSIGEQARWRLLGHIMSSPFFNALRTEQQLGYVVAAAFSEVENMPGMILLVQSSAVSAEELQKRMETFVRDYEKTLAAMSDAEFQSHKAGLLAKLLKKDDMMLIRAMRYMDNLEREQYSFDFKEQVAEAVKGLSKSDLLAFYRENLLREPRRLIVYSPGTRFPAQ</sequence>
<dbReference type="KEGG" id="tbn:TBH_C0846"/>
<accession>A0A7U6GHM6</accession>
<dbReference type="EMBL" id="AP012273">
    <property type="protein sequence ID" value="BAO43781.1"/>
    <property type="molecule type" value="Genomic_DNA"/>
</dbReference>
<evidence type="ECO:0000259" key="18">
    <source>
        <dbReference type="Pfam" id="PF16187"/>
    </source>
</evidence>
<dbReference type="GO" id="GO:0046872">
    <property type="term" value="F:metal ion binding"/>
    <property type="evidence" value="ECO:0007669"/>
    <property type="project" value="UniProtKB-KW"/>
</dbReference>
<evidence type="ECO:0000313" key="21">
    <source>
        <dbReference type="Proteomes" id="UP000031631"/>
    </source>
</evidence>
<dbReference type="InterPro" id="IPR011765">
    <property type="entry name" value="Pept_M16_N"/>
</dbReference>
<evidence type="ECO:0000256" key="4">
    <source>
        <dbReference type="ARBA" id="ARBA00012449"/>
    </source>
</evidence>
<reference evidence="20 21" key="1">
    <citation type="journal article" date="2014" name="PLoS ONE">
        <title>Physiological and genomic features of a novel sulfur-oxidizing gammaproteobacterium belonging to a previously uncultivated symbiotic lineage isolated from a hydrothermal vent.</title>
        <authorList>
            <person name="Nunoura T."/>
            <person name="Takaki Y."/>
            <person name="Kazama H."/>
            <person name="Kakuta J."/>
            <person name="Shimamura S."/>
            <person name="Makita H."/>
            <person name="Hirai M."/>
            <person name="Miyazaki M."/>
            <person name="Takai K."/>
        </authorList>
    </citation>
    <scope>NUCLEOTIDE SEQUENCE [LARGE SCALE GENOMIC DNA]</scope>
    <source>
        <strain evidence="20 21">Hiromi1</strain>
    </source>
</reference>
<keyword evidence="21" id="KW-1185">Reference proteome</keyword>
<evidence type="ECO:0000256" key="11">
    <source>
        <dbReference type="ARBA" id="ARBA00029597"/>
    </source>
</evidence>
<evidence type="ECO:0000256" key="10">
    <source>
        <dbReference type="ARBA" id="ARBA00023049"/>
    </source>
</evidence>
<comment type="similarity">
    <text evidence="3 14">Belongs to the peptidase M16 family.</text>
</comment>
<dbReference type="EC" id="3.4.24.55" evidence="4"/>
<comment type="cofactor">
    <cofactor evidence="1">
        <name>Zn(2+)</name>
        <dbReference type="ChEBI" id="CHEBI:29105"/>
    </cofactor>
</comment>
<evidence type="ECO:0000256" key="9">
    <source>
        <dbReference type="ARBA" id="ARBA00022833"/>
    </source>
</evidence>
<dbReference type="PANTHER" id="PTHR43690:SF18">
    <property type="entry name" value="INSULIN-DEGRADING ENZYME-RELATED"/>
    <property type="match status" value="1"/>
</dbReference>
<keyword evidence="15" id="KW-0732">Signal</keyword>
<evidence type="ECO:0000256" key="13">
    <source>
        <dbReference type="ARBA" id="ARBA00033450"/>
    </source>
</evidence>
<dbReference type="PROSITE" id="PS51257">
    <property type="entry name" value="PROKAR_LIPOPROTEIN"/>
    <property type="match status" value="1"/>
</dbReference>
<dbReference type="GO" id="GO:0006508">
    <property type="term" value="P:proteolysis"/>
    <property type="evidence" value="ECO:0007669"/>
    <property type="project" value="UniProtKB-KW"/>
</dbReference>
<evidence type="ECO:0000256" key="6">
    <source>
        <dbReference type="ARBA" id="ARBA00022670"/>
    </source>
</evidence>
<dbReference type="FunFam" id="3.30.830.10:FF:000005">
    <property type="entry name" value="nardilysin isoform X1"/>
    <property type="match status" value="1"/>
</dbReference>
<dbReference type="PANTHER" id="PTHR43690">
    <property type="entry name" value="NARDILYSIN"/>
    <property type="match status" value="1"/>
</dbReference>
<dbReference type="InterPro" id="IPR050626">
    <property type="entry name" value="Peptidase_M16"/>
</dbReference>
<protein>
    <recommendedName>
        <fullName evidence="5">Protease 3</fullName>
        <ecNumber evidence="4">3.4.24.55</ecNumber>
    </recommendedName>
    <alternativeName>
        <fullName evidence="13">Pitrilysin</fullName>
    </alternativeName>
    <alternativeName>
        <fullName evidence="12">Protease III</fullName>
    </alternativeName>
    <alternativeName>
        <fullName evidence="11">Protease pi</fullName>
    </alternativeName>
</protein>
<evidence type="ECO:0000259" key="19">
    <source>
        <dbReference type="Pfam" id="PF22456"/>
    </source>
</evidence>
<evidence type="ECO:0000256" key="15">
    <source>
        <dbReference type="SAM" id="SignalP"/>
    </source>
</evidence>
<evidence type="ECO:0000256" key="5">
    <source>
        <dbReference type="ARBA" id="ARBA00017565"/>
    </source>
</evidence>
<gene>
    <name evidence="20" type="ORF">TBH_C0846</name>
</gene>
<organism evidence="20 21">
    <name type="scientific">Thiolapillus brandeum</name>
    <dbReference type="NCBI Taxonomy" id="1076588"/>
    <lineage>
        <taxon>Bacteria</taxon>
        <taxon>Pseudomonadati</taxon>
        <taxon>Pseudomonadota</taxon>
        <taxon>Gammaproteobacteria</taxon>
        <taxon>Chromatiales</taxon>
        <taxon>Sedimenticolaceae</taxon>
        <taxon>Thiolapillus</taxon>
    </lineage>
</organism>
<proteinExistence type="inferred from homology"/>
<feature type="domain" description="Peptidase M16 C-terminal" evidence="17">
    <location>
        <begin position="215"/>
        <end position="395"/>
    </location>
</feature>
<dbReference type="OrthoDB" id="9811314at2"/>
<keyword evidence="8" id="KW-0378">Hydrolase</keyword>
<dbReference type="Pfam" id="PF22456">
    <property type="entry name" value="PqqF-like_C_4"/>
    <property type="match status" value="1"/>
</dbReference>
<dbReference type="FunFam" id="3.30.830.10:FF:000012">
    <property type="entry name" value="Protease 3"/>
    <property type="match status" value="1"/>
</dbReference>
<comment type="function">
    <text evidence="2">Endopeptidase that degrades small peptides of less than 7 kDa, such as glucagon and insulin.</text>
</comment>